<feature type="compositionally biased region" description="Basic residues" evidence="1">
    <location>
        <begin position="61"/>
        <end position="77"/>
    </location>
</feature>
<evidence type="ECO:0000313" key="3">
    <source>
        <dbReference type="Proteomes" id="UP001457282"/>
    </source>
</evidence>
<reference evidence="2 3" key="1">
    <citation type="journal article" date="2023" name="G3 (Bethesda)">
        <title>A chromosome-length genome assembly and annotation of blackberry (Rubus argutus, cv. 'Hillquist').</title>
        <authorList>
            <person name="Bruna T."/>
            <person name="Aryal R."/>
            <person name="Dudchenko O."/>
            <person name="Sargent D.J."/>
            <person name="Mead D."/>
            <person name="Buti M."/>
            <person name="Cavallini A."/>
            <person name="Hytonen T."/>
            <person name="Andres J."/>
            <person name="Pham M."/>
            <person name="Weisz D."/>
            <person name="Mascagni F."/>
            <person name="Usai G."/>
            <person name="Natali L."/>
            <person name="Bassil N."/>
            <person name="Fernandez G.E."/>
            <person name="Lomsadze A."/>
            <person name="Armour M."/>
            <person name="Olukolu B."/>
            <person name="Poorten T."/>
            <person name="Britton C."/>
            <person name="Davik J."/>
            <person name="Ashrafi H."/>
            <person name="Aiden E.L."/>
            <person name="Borodovsky M."/>
            <person name="Worthington M."/>
        </authorList>
    </citation>
    <scope>NUCLEOTIDE SEQUENCE [LARGE SCALE GENOMIC DNA]</scope>
    <source>
        <strain evidence="2">PI 553951</strain>
    </source>
</reference>
<sequence length="104" mass="12680">MLQAVCERDFAEKRESDGRVQRRRRSFWESRRRRAERKKNRWPVMNDRDWNRGQENWATQRRSRHGQRWGARRQRRSYCKDTAVQRASCNTGSSEKENRPGLDG</sequence>
<gene>
    <name evidence="2" type="ORF">M0R45_002257</name>
</gene>
<proteinExistence type="predicted"/>
<dbReference type="Proteomes" id="UP001457282">
    <property type="component" value="Unassembled WGS sequence"/>
</dbReference>
<feature type="compositionally biased region" description="Basic and acidic residues" evidence="1">
    <location>
        <begin position="11"/>
        <end position="30"/>
    </location>
</feature>
<organism evidence="2 3">
    <name type="scientific">Rubus argutus</name>
    <name type="common">Southern blackberry</name>
    <dbReference type="NCBI Taxonomy" id="59490"/>
    <lineage>
        <taxon>Eukaryota</taxon>
        <taxon>Viridiplantae</taxon>
        <taxon>Streptophyta</taxon>
        <taxon>Embryophyta</taxon>
        <taxon>Tracheophyta</taxon>
        <taxon>Spermatophyta</taxon>
        <taxon>Magnoliopsida</taxon>
        <taxon>eudicotyledons</taxon>
        <taxon>Gunneridae</taxon>
        <taxon>Pentapetalae</taxon>
        <taxon>rosids</taxon>
        <taxon>fabids</taxon>
        <taxon>Rosales</taxon>
        <taxon>Rosaceae</taxon>
        <taxon>Rosoideae</taxon>
        <taxon>Rosoideae incertae sedis</taxon>
        <taxon>Rubus</taxon>
    </lineage>
</organism>
<feature type="compositionally biased region" description="Basic and acidic residues" evidence="1">
    <location>
        <begin position="94"/>
        <end position="104"/>
    </location>
</feature>
<protein>
    <submittedName>
        <fullName evidence="2">Uncharacterized protein</fullName>
    </submittedName>
</protein>
<comment type="caution">
    <text evidence="2">The sequence shown here is derived from an EMBL/GenBank/DDBJ whole genome shotgun (WGS) entry which is preliminary data.</text>
</comment>
<evidence type="ECO:0000313" key="2">
    <source>
        <dbReference type="EMBL" id="KAK9901151.1"/>
    </source>
</evidence>
<name>A0AAW1VJW5_RUBAR</name>
<evidence type="ECO:0000256" key="1">
    <source>
        <dbReference type="SAM" id="MobiDB-lite"/>
    </source>
</evidence>
<keyword evidence="3" id="KW-1185">Reference proteome</keyword>
<accession>A0AAW1VJW5</accession>
<dbReference type="AlphaFoldDB" id="A0AAW1VJW5"/>
<dbReference type="EMBL" id="JBEDUW010000332">
    <property type="protein sequence ID" value="KAK9901151.1"/>
    <property type="molecule type" value="Genomic_DNA"/>
</dbReference>
<feature type="region of interest" description="Disordered" evidence="1">
    <location>
        <begin position="11"/>
        <end position="104"/>
    </location>
</feature>
<feature type="compositionally biased region" description="Basic residues" evidence="1">
    <location>
        <begin position="31"/>
        <end position="41"/>
    </location>
</feature>